<sequence length="120" mass="13251">MARLKSLPESFTSGWLENIDKRTAFGYAMARRYHEFTSDLGGVENLSFQQRVLVERALFLQQWIAQSEAAIAEGGDADMGKITAANNTLMGILSKLGLERKAKNVPSLGEYIARREGAAQ</sequence>
<evidence type="ECO:0000313" key="1">
    <source>
        <dbReference type="EMBL" id="PAU78928.1"/>
    </source>
</evidence>
<comment type="caution">
    <text evidence="1">The sequence shown here is derived from an EMBL/GenBank/DDBJ whole genome shotgun (WGS) entry which is preliminary data.</text>
</comment>
<keyword evidence="2" id="KW-1185">Reference proteome</keyword>
<dbReference type="Proteomes" id="UP000217771">
    <property type="component" value="Unassembled WGS sequence"/>
</dbReference>
<gene>
    <name evidence="1" type="ORF">CK498_00655</name>
</gene>
<name>A0A2A2F1W1_9GAMM</name>
<dbReference type="EMBL" id="NSKB01000001">
    <property type="protein sequence ID" value="PAU78928.1"/>
    <property type="molecule type" value="Genomic_DNA"/>
</dbReference>
<dbReference type="RefSeq" id="WP_095618942.1">
    <property type="nucleotide sequence ID" value="NZ_NSKB01000001.1"/>
</dbReference>
<dbReference type="AlphaFoldDB" id="A0A2A2F1W1"/>
<reference evidence="1 2" key="1">
    <citation type="submission" date="2017-08" db="EMBL/GenBank/DDBJ databases">
        <title>Halomonas alkalisoli sp. nov., isolated from saline alkaline soil.</title>
        <authorList>
            <person name="Wang D."/>
            <person name="Zhang G."/>
        </authorList>
    </citation>
    <scope>NUCLEOTIDE SEQUENCE [LARGE SCALE GENOMIC DNA]</scope>
    <source>
        <strain evidence="1 2">WRN001</strain>
    </source>
</reference>
<dbReference type="OrthoDB" id="6197906at2"/>
<accession>A0A2A2F1W1</accession>
<protein>
    <submittedName>
        <fullName evidence="1">Uncharacterized protein</fullName>
    </submittedName>
</protein>
<proteinExistence type="predicted"/>
<organism evidence="1 2">
    <name type="scientific">Halomonas salipaludis</name>
    <dbReference type="NCBI Taxonomy" id="2032625"/>
    <lineage>
        <taxon>Bacteria</taxon>
        <taxon>Pseudomonadati</taxon>
        <taxon>Pseudomonadota</taxon>
        <taxon>Gammaproteobacteria</taxon>
        <taxon>Oceanospirillales</taxon>
        <taxon>Halomonadaceae</taxon>
        <taxon>Halomonas</taxon>
    </lineage>
</organism>
<evidence type="ECO:0000313" key="2">
    <source>
        <dbReference type="Proteomes" id="UP000217771"/>
    </source>
</evidence>